<dbReference type="Proteomes" id="UP000184114">
    <property type="component" value="Unassembled WGS sequence"/>
</dbReference>
<keyword evidence="2" id="KW-1185">Reference proteome</keyword>
<reference evidence="2" key="1">
    <citation type="submission" date="2016-11" db="EMBL/GenBank/DDBJ databases">
        <authorList>
            <person name="Varghese N."/>
            <person name="Submissions S."/>
        </authorList>
    </citation>
    <scope>NUCLEOTIDE SEQUENCE [LARGE SCALE GENOMIC DNA]</scope>
    <source>
        <strain evidence="2">DSM 18095</strain>
    </source>
</reference>
<evidence type="ECO:0000313" key="2">
    <source>
        <dbReference type="Proteomes" id="UP000184114"/>
    </source>
</evidence>
<protein>
    <recommendedName>
        <fullName evidence="3">Divalent cation tolerance protein</fullName>
    </recommendedName>
</protein>
<dbReference type="PANTHER" id="PTHR41774">
    <property type="match status" value="1"/>
</dbReference>
<gene>
    <name evidence="1" type="ORF">SAMN02745784_01425</name>
</gene>
<dbReference type="InterPro" id="IPR015867">
    <property type="entry name" value="N-reg_PII/ATP_PRibTrfase_C"/>
</dbReference>
<dbReference type="EMBL" id="FQTY01000004">
    <property type="protein sequence ID" value="SHE65605.1"/>
    <property type="molecule type" value="Genomic_DNA"/>
</dbReference>
<organism evidence="1 2">
    <name type="scientific">Tissierella praeacuta DSM 18095</name>
    <dbReference type="NCBI Taxonomy" id="1123404"/>
    <lineage>
        <taxon>Bacteria</taxon>
        <taxon>Bacillati</taxon>
        <taxon>Bacillota</taxon>
        <taxon>Tissierellia</taxon>
        <taxon>Tissierellales</taxon>
        <taxon>Tissierellaceae</taxon>
        <taxon>Tissierella</taxon>
    </lineage>
</organism>
<dbReference type="SUPFAM" id="SSF102705">
    <property type="entry name" value="NIF3 (NGG1p interacting factor 3)-like"/>
    <property type="match status" value="1"/>
</dbReference>
<proteinExistence type="predicted"/>
<dbReference type="InterPro" id="IPR036069">
    <property type="entry name" value="DUF34/NIF3_sf"/>
</dbReference>
<name>A0A1M4V9I3_9FIRM</name>
<dbReference type="GeneID" id="90995785"/>
<evidence type="ECO:0008006" key="3">
    <source>
        <dbReference type="Google" id="ProtNLM"/>
    </source>
</evidence>
<accession>A0A1M4V9I3</accession>
<dbReference type="PANTHER" id="PTHR41774:SF1">
    <property type="entry name" value="NGG1P INTERACTING FACTOR NIF3"/>
    <property type="match status" value="1"/>
</dbReference>
<dbReference type="Gene3D" id="3.30.70.120">
    <property type="match status" value="1"/>
</dbReference>
<sequence>MEIKEVKIEIYIPEEYVIELRDELNKANACKVGDYDNCISVTNVRGYWRPLEGANPYNGQVGEICEGEECKVEARCKIEYVKKAIEAIRKIHPYEEPLFNIVPIINDLFE</sequence>
<dbReference type="STRING" id="1123404.SAMN02745784_01425"/>
<dbReference type="AlphaFoldDB" id="A0A1M4V9I3"/>
<evidence type="ECO:0000313" key="1">
    <source>
        <dbReference type="EMBL" id="SHE65605.1"/>
    </source>
</evidence>
<dbReference type="RefSeq" id="WP_072974751.1">
    <property type="nucleotide sequence ID" value="NZ_FQTY01000004.1"/>
</dbReference>